<dbReference type="PANTHER" id="PTHR23151:SF90">
    <property type="entry name" value="DIHYDROLIPOYLLYSINE-RESIDUE ACETYLTRANSFERASE COMPONENT OF PYRUVATE DEHYDROGENASE COMPLEX, MITOCHONDRIAL-RELATED"/>
    <property type="match status" value="1"/>
</dbReference>
<sequence>MTTDTIDEALAGRLELIGLPRGSYAVKPHDRLRRVIAQRMTESARDIPHFPLGMEIGLDALLAARAAHNGGEGAARVSVNDLVVKAAALALIEVPEANVSYVPEGMLQHAHADVAVAVAIKGGLMTPIVREAEGKSVTAIAAELKDLADRAQRFRLQPDEYTGGTFTVSNLGMFGVTSFGSIINPPQAAILSVGAARTRPVLRDGALAEEQVMTVTLTCDHRALDGATGARWLKAFRALIEAPARLFEGAGA</sequence>
<gene>
    <name evidence="2" type="ORF">QGN17_01805</name>
</gene>
<reference evidence="2" key="1">
    <citation type="submission" date="2023-04" db="EMBL/GenBank/DDBJ databases">
        <title>Sphingomonas sp. MAHUQ-71 isolated from rice field.</title>
        <authorList>
            <person name="Huq M.A."/>
        </authorList>
    </citation>
    <scope>NUCLEOTIDE SEQUENCE</scope>
    <source>
        <strain evidence="2">MAHUQ-71</strain>
    </source>
</reference>
<accession>A0ABT6MWN4</accession>
<dbReference type="InterPro" id="IPR023213">
    <property type="entry name" value="CAT-like_dom_sf"/>
</dbReference>
<protein>
    <submittedName>
        <fullName evidence="2">2-oxo acid dehydrogenase subunit E2</fullName>
    </submittedName>
</protein>
<dbReference type="InterPro" id="IPR001078">
    <property type="entry name" value="2-oxoacid_DH_actylTfrase"/>
</dbReference>
<dbReference type="SUPFAM" id="SSF52777">
    <property type="entry name" value="CoA-dependent acyltransferases"/>
    <property type="match status" value="1"/>
</dbReference>
<proteinExistence type="predicted"/>
<dbReference type="Proteomes" id="UP001160625">
    <property type="component" value="Unassembled WGS sequence"/>
</dbReference>
<organism evidence="2 3">
    <name type="scientific">Sphingomonas oryzagri</name>
    <dbReference type="NCBI Taxonomy" id="3042314"/>
    <lineage>
        <taxon>Bacteria</taxon>
        <taxon>Pseudomonadati</taxon>
        <taxon>Pseudomonadota</taxon>
        <taxon>Alphaproteobacteria</taxon>
        <taxon>Sphingomonadales</taxon>
        <taxon>Sphingomonadaceae</taxon>
        <taxon>Sphingomonas</taxon>
    </lineage>
</organism>
<comment type="caution">
    <text evidence="2">The sequence shown here is derived from an EMBL/GenBank/DDBJ whole genome shotgun (WGS) entry which is preliminary data.</text>
</comment>
<feature type="domain" description="2-oxoacid dehydrogenase acyltransferase catalytic" evidence="1">
    <location>
        <begin position="24"/>
        <end position="247"/>
    </location>
</feature>
<evidence type="ECO:0000313" key="3">
    <source>
        <dbReference type="Proteomes" id="UP001160625"/>
    </source>
</evidence>
<dbReference type="Gene3D" id="3.30.559.10">
    <property type="entry name" value="Chloramphenicol acetyltransferase-like domain"/>
    <property type="match status" value="1"/>
</dbReference>
<name>A0ABT6MWN4_9SPHN</name>
<dbReference type="EMBL" id="JARYGZ010000001">
    <property type="protein sequence ID" value="MDH7637455.1"/>
    <property type="molecule type" value="Genomic_DNA"/>
</dbReference>
<keyword evidence="3" id="KW-1185">Reference proteome</keyword>
<dbReference type="InterPro" id="IPR045257">
    <property type="entry name" value="E2/Pdx1"/>
</dbReference>
<evidence type="ECO:0000259" key="1">
    <source>
        <dbReference type="Pfam" id="PF00198"/>
    </source>
</evidence>
<dbReference type="PANTHER" id="PTHR23151">
    <property type="entry name" value="DIHYDROLIPOAMIDE ACETYL/SUCCINYL-TRANSFERASE-RELATED"/>
    <property type="match status" value="1"/>
</dbReference>
<evidence type="ECO:0000313" key="2">
    <source>
        <dbReference type="EMBL" id="MDH7637455.1"/>
    </source>
</evidence>
<dbReference type="RefSeq" id="WP_281042807.1">
    <property type="nucleotide sequence ID" value="NZ_JARYGZ010000001.1"/>
</dbReference>
<dbReference type="Pfam" id="PF00198">
    <property type="entry name" value="2-oxoacid_dh"/>
    <property type="match status" value="1"/>
</dbReference>